<comment type="caution">
    <text evidence="4">The sequence shown here is derived from an EMBL/GenBank/DDBJ whole genome shotgun (WGS) entry which is preliminary data.</text>
</comment>
<feature type="repeat" description="PPR" evidence="3">
    <location>
        <begin position="100"/>
        <end position="134"/>
    </location>
</feature>
<evidence type="ECO:0000313" key="5">
    <source>
        <dbReference type="Proteomes" id="UP000652761"/>
    </source>
</evidence>
<dbReference type="Proteomes" id="UP000652761">
    <property type="component" value="Unassembled WGS sequence"/>
</dbReference>
<dbReference type="Gene3D" id="1.25.40.10">
    <property type="entry name" value="Tetratricopeptide repeat domain"/>
    <property type="match status" value="4"/>
</dbReference>
<feature type="repeat" description="PPR" evidence="3">
    <location>
        <begin position="232"/>
        <end position="262"/>
    </location>
</feature>
<dbReference type="GO" id="GO:0009451">
    <property type="term" value="P:RNA modification"/>
    <property type="evidence" value="ECO:0007669"/>
    <property type="project" value="InterPro"/>
</dbReference>
<evidence type="ECO:0008006" key="6">
    <source>
        <dbReference type="Google" id="ProtNLM"/>
    </source>
</evidence>
<evidence type="ECO:0000256" key="3">
    <source>
        <dbReference type="PROSITE-ProRule" id="PRU00708"/>
    </source>
</evidence>
<comment type="similarity">
    <text evidence="1">Belongs to the PPR family. PCMP-H subfamily.</text>
</comment>
<dbReference type="InterPro" id="IPR011990">
    <property type="entry name" value="TPR-like_helical_dom_sf"/>
</dbReference>
<name>A0A843W5G8_COLES</name>
<dbReference type="InterPro" id="IPR046960">
    <property type="entry name" value="PPR_At4g14850-like_plant"/>
</dbReference>
<dbReference type="NCBIfam" id="TIGR00756">
    <property type="entry name" value="PPR"/>
    <property type="match status" value="5"/>
</dbReference>
<sequence>MPITTVSPPPSLSRQLSSALSRLGNFSPRRRHHHHHLRTLSLLESCQCALEFTQLHARIIRRGEDADPFISTRMLEFCASVSRDMAAAARIFDDLGRPFNVYMWTAMIRGFANTREPRKAIEFYDRMRSSGVPPYKFTFIPLLKACSAVRDVRKGRSTHASVVKVGLRTDAYLCSALVNMYGCCGDVHAAYRVFVESPEDNYIIWNAMIAGAFANGEVDMATKLFDGIPKRDLTTWNVVVNGFSKLGRMDLVKDLFEQMPCRNLMTWSSMVVGYAQSGRAAEALNVFEEMLVSGVRPDAVTMASALAACSQVGALDIGKWIHAYVEKNELECDVVLGTSLVDMYAKCGCIDLALQVFNGMEHKNISSWNAVLCGLATHGYGDDALALFQEIELANIRPTDITFVGVLTACSHIGAVEEGRRLFDSMHIKYRIIPKIEHYGCMVDLLSRAGLIGEARDLILEMPMEPNLIILGSFLSACKIHGDLRTGELVVKHILRLNPGDVGCYVLLSNVFASRNEWDGVAKMRKLIKGTGVRKVPGCSSIEVDSIVHEFVVEDRSHPKWRDILEVVDKMNAHLEAEGYVPNSLLVTYDIDEGLVWSLK</sequence>
<dbReference type="PANTHER" id="PTHR47926">
    <property type="entry name" value="PENTATRICOPEPTIDE REPEAT-CONTAINING PROTEIN"/>
    <property type="match status" value="1"/>
</dbReference>
<gene>
    <name evidence="4" type="ORF">Taro_036001</name>
</gene>
<accession>A0A843W5G8</accession>
<dbReference type="EMBL" id="NMUH01002995">
    <property type="protein sequence ID" value="MQM03226.1"/>
    <property type="molecule type" value="Genomic_DNA"/>
</dbReference>
<evidence type="ECO:0000256" key="2">
    <source>
        <dbReference type="ARBA" id="ARBA00022737"/>
    </source>
</evidence>
<dbReference type="InterPro" id="IPR046848">
    <property type="entry name" value="E_motif"/>
</dbReference>
<dbReference type="Pfam" id="PF13041">
    <property type="entry name" value="PPR_2"/>
    <property type="match status" value="3"/>
</dbReference>
<protein>
    <recommendedName>
        <fullName evidence="6">Chlororespiratory reduction 4</fullName>
    </recommendedName>
</protein>
<evidence type="ECO:0000256" key="1">
    <source>
        <dbReference type="ARBA" id="ARBA00006643"/>
    </source>
</evidence>
<dbReference type="Pfam" id="PF01535">
    <property type="entry name" value="PPR"/>
    <property type="match status" value="2"/>
</dbReference>
<organism evidence="4 5">
    <name type="scientific">Colocasia esculenta</name>
    <name type="common">Wild taro</name>
    <name type="synonym">Arum esculentum</name>
    <dbReference type="NCBI Taxonomy" id="4460"/>
    <lineage>
        <taxon>Eukaryota</taxon>
        <taxon>Viridiplantae</taxon>
        <taxon>Streptophyta</taxon>
        <taxon>Embryophyta</taxon>
        <taxon>Tracheophyta</taxon>
        <taxon>Spermatophyta</taxon>
        <taxon>Magnoliopsida</taxon>
        <taxon>Liliopsida</taxon>
        <taxon>Araceae</taxon>
        <taxon>Aroideae</taxon>
        <taxon>Colocasieae</taxon>
        <taxon>Colocasia</taxon>
    </lineage>
</organism>
<dbReference type="PANTHER" id="PTHR47926:SF436">
    <property type="entry name" value="PENTATRICOPEPTIDE REPEAT-CONTAINING PROTEIN ELI1, CHLOROPLASTIC-LIKE ISOFORM X2"/>
    <property type="match status" value="1"/>
</dbReference>
<dbReference type="OrthoDB" id="750171at2759"/>
<dbReference type="FunFam" id="1.25.40.10:FF:000184">
    <property type="entry name" value="Pentatricopeptide repeat-containing protein, chloroplastic"/>
    <property type="match status" value="1"/>
</dbReference>
<dbReference type="PROSITE" id="PS51375">
    <property type="entry name" value="PPR"/>
    <property type="match status" value="4"/>
</dbReference>
<dbReference type="GO" id="GO:0003723">
    <property type="term" value="F:RNA binding"/>
    <property type="evidence" value="ECO:0007669"/>
    <property type="project" value="InterPro"/>
</dbReference>
<dbReference type="AlphaFoldDB" id="A0A843W5G8"/>
<feature type="repeat" description="PPR" evidence="3">
    <location>
        <begin position="263"/>
        <end position="297"/>
    </location>
</feature>
<keyword evidence="5" id="KW-1185">Reference proteome</keyword>
<dbReference type="FunFam" id="1.25.40.10:FF:000333">
    <property type="entry name" value="Pentatricopeptide repeat-containing protein"/>
    <property type="match status" value="1"/>
</dbReference>
<evidence type="ECO:0000313" key="4">
    <source>
        <dbReference type="EMBL" id="MQM03226.1"/>
    </source>
</evidence>
<dbReference type="InterPro" id="IPR002885">
    <property type="entry name" value="PPR_rpt"/>
</dbReference>
<proteinExistence type="inferred from homology"/>
<keyword evidence="2" id="KW-0677">Repeat</keyword>
<dbReference type="Pfam" id="PF20431">
    <property type="entry name" value="E_motif"/>
    <property type="match status" value="1"/>
</dbReference>
<feature type="repeat" description="PPR" evidence="3">
    <location>
        <begin position="364"/>
        <end position="398"/>
    </location>
</feature>
<reference evidence="4" key="1">
    <citation type="submission" date="2017-07" db="EMBL/GenBank/DDBJ databases">
        <title>Taro Niue Genome Assembly and Annotation.</title>
        <authorList>
            <person name="Atibalentja N."/>
            <person name="Keating K."/>
            <person name="Fields C.J."/>
        </authorList>
    </citation>
    <scope>NUCLEOTIDE SEQUENCE</scope>
    <source>
        <strain evidence="4">Niue_2</strain>
        <tissue evidence="4">Leaf</tissue>
    </source>
</reference>